<dbReference type="RefSeq" id="WP_004629283.1">
    <property type="nucleotide sequence ID" value="NZ_AORV01000061.1"/>
</dbReference>
<feature type="domain" description="T cell CD4 receptor C-terminal region" evidence="2">
    <location>
        <begin position="8"/>
        <end position="32"/>
    </location>
</feature>
<dbReference type="PATRIC" id="fig|1195236.3.peg.4553"/>
<proteinExistence type="predicted"/>
<gene>
    <name evidence="3" type="ORF">CTER_4367</name>
</gene>
<dbReference type="InterPro" id="IPR021963">
    <property type="entry name" value="Tcell_CD4_Cterm"/>
</dbReference>
<dbReference type="AlphaFoldDB" id="S0FN47"/>
<reference evidence="3 4" key="1">
    <citation type="journal article" date="2013" name="Genome Announc.">
        <title>Draft Genome Sequence of the Cellulolytic, Mesophilic, Anaerobic Bacterium Clostridium termitidis Strain CT1112 (DSM 5398).</title>
        <authorList>
            <person name="Lal S."/>
            <person name="Ramachandran U."/>
            <person name="Zhang X."/>
            <person name="Munir R."/>
            <person name="Sparling R."/>
            <person name="Levin D.B."/>
        </authorList>
    </citation>
    <scope>NUCLEOTIDE SEQUENCE [LARGE SCALE GENOMIC DNA]</scope>
    <source>
        <strain evidence="3 4">CT1112</strain>
    </source>
</reference>
<protein>
    <recommendedName>
        <fullName evidence="2">T cell CD4 receptor C-terminal region domain-containing protein</fullName>
    </recommendedName>
</protein>
<name>S0FN47_RUMCE</name>
<evidence type="ECO:0000313" key="4">
    <source>
        <dbReference type="Proteomes" id="UP000014155"/>
    </source>
</evidence>
<keyword evidence="1" id="KW-0472">Membrane</keyword>
<keyword evidence="1" id="KW-0812">Transmembrane</keyword>
<sequence length="79" mass="9440">MGKLILLLFALLMLMCFCIYNWWERREKSKRMFEEEKKKINPLNTHTAWGLYAFAALLAILGIAAYEIYVLMDKIYKMN</sequence>
<keyword evidence="1" id="KW-1133">Transmembrane helix</keyword>
<dbReference type="Pfam" id="PF12104">
    <property type="entry name" value="Tcell_CD4_C"/>
    <property type="match status" value="1"/>
</dbReference>
<dbReference type="Proteomes" id="UP000014155">
    <property type="component" value="Unassembled WGS sequence"/>
</dbReference>
<evidence type="ECO:0000256" key="1">
    <source>
        <dbReference type="SAM" id="Phobius"/>
    </source>
</evidence>
<feature type="transmembrane region" description="Helical" evidence="1">
    <location>
        <begin position="49"/>
        <end position="72"/>
    </location>
</feature>
<comment type="caution">
    <text evidence="3">The sequence shown here is derived from an EMBL/GenBank/DDBJ whole genome shotgun (WGS) entry which is preliminary data.</text>
</comment>
<dbReference type="EMBL" id="AORV01000061">
    <property type="protein sequence ID" value="EMS69898.1"/>
    <property type="molecule type" value="Genomic_DNA"/>
</dbReference>
<organism evidence="3 4">
    <name type="scientific">Ruminiclostridium cellobioparum subsp. termitidis CT1112</name>
    <dbReference type="NCBI Taxonomy" id="1195236"/>
    <lineage>
        <taxon>Bacteria</taxon>
        <taxon>Bacillati</taxon>
        <taxon>Bacillota</taxon>
        <taxon>Clostridia</taxon>
        <taxon>Eubacteriales</taxon>
        <taxon>Oscillospiraceae</taxon>
        <taxon>Ruminiclostridium</taxon>
    </lineage>
</organism>
<evidence type="ECO:0000313" key="3">
    <source>
        <dbReference type="EMBL" id="EMS69898.1"/>
    </source>
</evidence>
<evidence type="ECO:0000259" key="2">
    <source>
        <dbReference type="Pfam" id="PF12104"/>
    </source>
</evidence>
<keyword evidence="4" id="KW-1185">Reference proteome</keyword>
<accession>S0FN47</accession>